<feature type="compositionally biased region" description="Basic and acidic residues" evidence="1">
    <location>
        <begin position="74"/>
        <end position="85"/>
    </location>
</feature>
<dbReference type="EMBL" id="BMVX01000003">
    <property type="protein sequence ID" value="GGZ54460.1"/>
    <property type="molecule type" value="Genomic_DNA"/>
</dbReference>
<feature type="region of interest" description="Disordered" evidence="1">
    <location>
        <begin position="74"/>
        <end position="99"/>
    </location>
</feature>
<name>A0A918QLQ3_9ACTN</name>
<accession>A0A918QLQ3</accession>
<evidence type="ECO:0000256" key="1">
    <source>
        <dbReference type="SAM" id="MobiDB-lite"/>
    </source>
</evidence>
<comment type="caution">
    <text evidence="2">The sequence shown here is derived from an EMBL/GenBank/DDBJ whole genome shotgun (WGS) entry which is preliminary data.</text>
</comment>
<reference evidence="2" key="2">
    <citation type="submission" date="2020-09" db="EMBL/GenBank/DDBJ databases">
        <authorList>
            <person name="Sun Q."/>
            <person name="Ohkuma M."/>
        </authorList>
    </citation>
    <scope>NUCLEOTIDE SEQUENCE</scope>
    <source>
        <strain evidence="2">JCM 4834</strain>
    </source>
</reference>
<evidence type="ECO:0000313" key="2">
    <source>
        <dbReference type="EMBL" id="GGZ54460.1"/>
    </source>
</evidence>
<dbReference type="AlphaFoldDB" id="A0A918QLQ3"/>
<proteinExistence type="predicted"/>
<evidence type="ECO:0000313" key="3">
    <source>
        <dbReference type="Proteomes" id="UP000634660"/>
    </source>
</evidence>
<dbReference type="Proteomes" id="UP000634660">
    <property type="component" value="Unassembled WGS sequence"/>
</dbReference>
<sequence>MGGTGRCRISWRWSRRAVWSLLADERDAAAEDGPRVALGLEQPRDGQRVVPGQGERLRLAFHVLLRPGRDHVDLRQPVRGDREEAGEAEDAVHPFGDVGHEDASALLDRGQRLDVDDDLFGQGALGHSFGDASGGDLFADHLHRRRVGPGPLPWWHDV</sequence>
<gene>
    <name evidence="2" type="ORF">GCM10010371_12660</name>
</gene>
<protein>
    <submittedName>
        <fullName evidence="2">Uncharacterized protein</fullName>
    </submittedName>
</protein>
<reference evidence="2" key="1">
    <citation type="journal article" date="2014" name="Int. J. Syst. Evol. Microbiol.">
        <title>Complete genome sequence of Corynebacterium casei LMG S-19264T (=DSM 44701T), isolated from a smear-ripened cheese.</title>
        <authorList>
            <consortium name="US DOE Joint Genome Institute (JGI-PGF)"/>
            <person name="Walter F."/>
            <person name="Albersmeier A."/>
            <person name="Kalinowski J."/>
            <person name="Ruckert C."/>
        </authorList>
    </citation>
    <scope>NUCLEOTIDE SEQUENCE</scope>
    <source>
        <strain evidence="2">JCM 4834</strain>
    </source>
</reference>
<organism evidence="2 3">
    <name type="scientific">Streptomyces subrutilus</name>
    <dbReference type="NCBI Taxonomy" id="36818"/>
    <lineage>
        <taxon>Bacteria</taxon>
        <taxon>Bacillati</taxon>
        <taxon>Actinomycetota</taxon>
        <taxon>Actinomycetes</taxon>
        <taxon>Kitasatosporales</taxon>
        <taxon>Streptomycetaceae</taxon>
        <taxon>Streptomyces</taxon>
    </lineage>
</organism>